<dbReference type="InterPro" id="IPR025295">
    <property type="entry name" value="eCIS_core_dom"/>
</dbReference>
<accession>A0A9D7SXD7</accession>
<dbReference type="EMBL" id="JADKGY010000029">
    <property type="protein sequence ID" value="MBK9983971.1"/>
    <property type="molecule type" value="Genomic_DNA"/>
</dbReference>
<feature type="compositionally biased region" description="Basic and acidic residues" evidence="1">
    <location>
        <begin position="14"/>
        <end position="24"/>
    </location>
</feature>
<dbReference type="Pfam" id="PF13699">
    <property type="entry name" value="eCIS_core"/>
    <property type="match status" value="1"/>
</dbReference>
<feature type="region of interest" description="Disordered" evidence="1">
    <location>
        <begin position="106"/>
        <end position="190"/>
    </location>
</feature>
<evidence type="ECO:0000259" key="2">
    <source>
        <dbReference type="Pfam" id="PF13699"/>
    </source>
</evidence>
<comment type="caution">
    <text evidence="3">The sequence shown here is derived from an EMBL/GenBank/DDBJ whole genome shotgun (WGS) entry which is preliminary data.</text>
</comment>
<organism evidence="3 4">
    <name type="scientific">Candidatus Opimibacter skivensis</name>
    <dbReference type="NCBI Taxonomy" id="2982028"/>
    <lineage>
        <taxon>Bacteria</taxon>
        <taxon>Pseudomonadati</taxon>
        <taxon>Bacteroidota</taxon>
        <taxon>Saprospiria</taxon>
        <taxon>Saprospirales</taxon>
        <taxon>Saprospiraceae</taxon>
        <taxon>Candidatus Opimibacter</taxon>
    </lineage>
</organism>
<protein>
    <submittedName>
        <fullName evidence="3">DUF4157 domain-containing protein</fullName>
    </submittedName>
</protein>
<reference evidence="3 4" key="1">
    <citation type="submission" date="2020-10" db="EMBL/GenBank/DDBJ databases">
        <title>Connecting structure to function with the recovery of over 1000 high-quality activated sludge metagenome-assembled genomes encoding full-length rRNA genes using long-read sequencing.</title>
        <authorList>
            <person name="Singleton C.M."/>
            <person name="Petriglieri F."/>
            <person name="Kristensen J.M."/>
            <person name="Kirkegaard R.H."/>
            <person name="Michaelsen T.Y."/>
            <person name="Andersen M.H."/>
            <person name="Karst S.M."/>
            <person name="Dueholm M.S."/>
            <person name="Nielsen P.H."/>
            <person name="Albertsen M."/>
        </authorList>
    </citation>
    <scope>NUCLEOTIDE SEQUENCE [LARGE SCALE GENOMIC DNA]</scope>
    <source>
        <strain evidence="3">Ribe_18-Q3-R11-54_MAXAC.273</strain>
    </source>
</reference>
<gene>
    <name evidence="3" type="ORF">IPP15_16655</name>
</gene>
<feature type="compositionally biased region" description="Polar residues" evidence="1">
    <location>
        <begin position="160"/>
        <end position="186"/>
    </location>
</feature>
<name>A0A9D7SXD7_9BACT</name>
<dbReference type="AlphaFoldDB" id="A0A9D7SXD7"/>
<evidence type="ECO:0000256" key="1">
    <source>
        <dbReference type="SAM" id="MobiDB-lite"/>
    </source>
</evidence>
<feature type="compositionally biased region" description="Basic and acidic residues" evidence="1">
    <location>
        <begin position="106"/>
        <end position="158"/>
    </location>
</feature>
<sequence length="479" mass="53271">MSYCSRVYRQRNAHTHDESKKEPFFSKENDIKKSHQPGTFFQAKLTVNQPGDSYEQEADSVANAVVNKTTKGPIVQHKKISSIQRLATSMEDEKLSTNDARMAKDKEIQEKPIQRMTDVPEKEKSEDIQKTELPGKDEKENIQKKEGSGLEEDDKLKTEAVQTKASGNTKTASPHVTSKIESTSGKGNVLPAKTKMEMSSSFGVDFSGVRIHKDSEAVNLNKELQAQAFTRGNDIYFNEGKFDPESSEGKFLLAHELTHVVQQNDDLQRYTIQRRVIDRNVTTNQVMLNTLGLSRQQVIDAITSADADSISLAQNAEDILRTQLANARTGNVVDANSEIILNEELGISFNDPGQHSLIRQQIGRFRTVKETLQSGYLRYMALGTSDVKLVGCRVGSCGVNHAFSCPGNRLVVLCQPFWDFPNPINRGAVILHEPFHIWFHMASHEVSALKRADASCFESFALRASGSNALRSCVNHTGG</sequence>
<evidence type="ECO:0000313" key="3">
    <source>
        <dbReference type="EMBL" id="MBK9983971.1"/>
    </source>
</evidence>
<dbReference type="Proteomes" id="UP000808337">
    <property type="component" value="Unassembled WGS sequence"/>
</dbReference>
<proteinExistence type="predicted"/>
<feature type="domain" description="eCIS core" evidence="2">
    <location>
        <begin position="190"/>
        <end position="265"/>
    </location>
</feature>
<feature type="region of interest" description="Disordered" evidence="1">
    <location>
        <begin position="1"/>
        <end position="24"/>
    </location>
</feature>
<evidence type="ECO:0000313" key="4">
    <source>
        <dbReference type="Proteomes" id="UP000808337"/>
    </source>
</evidence>